<dbReference type="Proteomes" id="UP001165283">
    <property type="component" value="Unassembled WGS sequence"/>
</dbReference>
<evidence type="ECO:0008006" key="3">
    <source>
        <dbReference type="Google" id="ProtNLM"/>
    </source>
</evidence>
<dbReference type="InterPro" id="IPR011008">
    <property type="entry name" value="Dimeric_a/b-barrel"/>
</dbReference>
<keyword evidence="2" id="KW-1185">Reference proteome</keyword>
<organism evidence="1 2">
    <name type="scientific">Pseudonocardia humida</name>
    <dbReference type="NCBI Taxonomy" id="2800819"/>
    <lineage>
        <taxon>Bacteria</taxon>
        <taxon>Bacillati</taxon>
        <taxon>Actinomycetota</taxon>
        <taxon>Actinomycetes</taxon>
        <taxon>Pseudonocardiales</taxon>
        <taxon>Pseudonocardiaceae</taxon>
        <taxon>Pseudonocardia</taxon>
    </lineage>
</organism>
<evidence type="ECO:0000313" key="1">
    <source>
        <dbReference type="EMBL" id="MCO1659044.1"/>
    </source>
</evidence>
<comment type="caution">
    <text evidence="1">The sequence shown here is derived from an EMBL/GenBank/DDBJ whole genome shotgun (WGS) entry which is preliminary data.</text>
</comment>
<proteinExistence type="predicted"/>
<gene>
    <name evidence="1" type="ORF">KDL28_28640</name>
</gene>
<sequence>MSTDDAERRLTMVLVADVAAADVGAFQEYESLVLPLLARHSGRLERRLRGAGGTVEVHIVSFASRAAHEAYAADPERLAHRARLRAAHIDVRVVEVDDV</sequence>
<protein>
    <recommendedName>
        <fullName evidence="3">DUF1330 domain-containing protein</fullName>
    </recommendedName>
</protein>
<dbReference type="RefSeq" id="WP_252443632.1">
    <property type="nucleotide sequence ID" value="NZ_JAGSOV010000061.1"/>
</dbReference>
<dbReference type="SUPFAM" id="SSF54909">
    <property type="entry name" value="Dimeric alpha+beta barrel"/>
    <property type="match status" value="1"/>
</dbReference>
<dbReference type="EMBL" id="JAGSOV010000061">
    <property type="protein sequence ID" value="MCO1659044.1"/>
    <property type="molecule type" value="Genomic_DNA"/>
</dbReference>
<evidence type="ECO:0000313" key="2">
    <source>
        <dbReference type="Proteomes" id="UP001165283"/>
    </source>
</evidence>
<accession>A0ABT1A8P4</accession>
<name>A0ABT1A8P4_9PSEU</name>
<reference evidence="1" key="1">
    <citation type="submission" date="2021-04" db="EMBL/GenBank/DDBJ databases">
        <title>Pseudonocardia sp. nov., isolated from sandy soil of mangrove forest.</title>
        <authorList>
            <person name="Zan Z."/>
            <person name="Huang R."/>
            <person name="Liu W."/>
        </authorList>
    </citation>
    <scope>NUCLEOTIDE SEQUENCE</scope>
    <source>
        <strain evidence="1">S2-4</strain>
    </source>
</reference>